<evidence type="ECO:0000256" key="3">
    <source>
        <dbReference type="RuleBase" id="RU004508"/>
    </source>
</evidence>
<comment type="similarity">
    <text evidence="2 3">Belongs to the DegT/DnrJ/EryC1 family.</text>
</comment>
<evidence type="ECO:0000256" key="1">
    <source>
        <dbReference type="ARBA" id="ARBA00022898"/>
    </source>
</evidence>
<proteinExistence type="inferred from homology"/>
<name>A0A4R6M4K2_9GAMM</name>
<dbReference type="InterPro" id="IPR015421">
    <property type="entry name" value="PyrdxlP-dep_Trfase_major"/>
</dbReference>
<dbReference type="Pfam" id="PF01041">
    <property type="entry name" value="DegT_DnrJ_EryC1"/>
    <property type="match status" value="1"/>
</dbReference>
<keyword evidence="1 3" id="KW-0663">Pyridoxal phosphate</keyword>
<dbReference type="EMBL" id="SNXC01000014">
    <property type="protein sequence ID" value="TDO96238.1"/>
    <property type="molecule type" value="Genomic_DNA"/>
</dbReference>
<dbReference type="PIRSF" id="PIRSF000390">
    <property type="entry name" value="PLP_StrS"/>
    <property type="match status" value="1"/>
</dbReference>
<dbReference type="Proteomes" id="UP000294656">
    <property type="component" value="Unassembled WGS sequence"/>
</dbReference>
<dbReference type="GO" id="GO:0030170">
    <property type="term" value="F:pyridoxal phosphate binding"/>
    <property type="evidence" value="ECO:0007669"/>
    <property type="project" value="TreeGrafter"/>
</dbReference>
<dbReference type="Gene3D" id="3.90.1150.10">
    <property type="entry name" value="Aspartate Aminotransferase, domain 1"/>
    <property type="match status" value="1"/>
</dbReference>
<gene>
    <name evidence="4" type="ORF">DFP79_2810</name>
</gene>
<dbReference type="InterPro" id="IPR000653">
    <property type="entry name" value="DegT/StrS_aminotransferase"/>
</dbReference>
<organism evidence="4 5">
    <name type="scientific">Marinomonas balearica</name>
    <dbReference type="NCBI Taxonomy" id="491947"/>
    <lineage>
        <taxon>Bacteria</taxon>
        <taxon>Pseudomonadati</taxon>
        <taxon>Pseudomonadota</taxon>
        <taxon>Gammaproteobacteria</taxon>
        <taxon>Oceanospirillales</taxon>
        <taxon>Oceanospirillaceae</taxon>
        <taxon>Marinomonas</taxon>
    </lineage>
</organism>
<dbReference type="InterPro" id="IPR015424">
    <property type="entry name" value="PyrdxlP-dep_Trfase"/>
</dbReference>
<dbReference type="GO" id="GO:0000271">
    <property type="term" value="P:polysaccharide biosynthetic process"/>
    <property type="evidence" value="ECO:0007669"/>
    <property type="project" value="TreeGrafter"/>
</dbReference>
<dbReference type="CDD" id="cd00616">
    <property type="entry name" value="AHBA_syn"/>
    <property type="match status" value="1"/>
</dbReference>
<keyword evidence="5" id="KW-1185">Reference proteome</keyword>
<reference evidence="4 5" key="1">
    <citation type="submission" date="2019-03" db="EMBL/GenBank/DDBJ databases">
        <title>Genomic Encyclopedia of Type Strains, Phase III (KMG-III): the genomes of soil and plant-associated and newly described type strains.</title>
        <authorList>
            <person name="Whitman W."/>
        </authorList>
    </citation>
    <scope>NUCLEOTIDE SEQUENCE [LARGE SCALE GENOMIC DNA]</scope>
    <source>
        <strain evidence="4 5">CECT 7378</strain>
    </source>
</reference>
<dbReference type="PANTHER" id="PTHR30244:SF34">
    <property type="entry name" value="DTDP-4-AMINO-4,6-DIDEOXYGALACTOSE TRANSAMINASE"/>
    <property type="match status" value="1"/>
</dbReference>
<protein>
    <submittedName>
        <fullName evidence="4">CDP-6-deoxy-D-xylo-4-hexulose-3-dehydrase</fullName>
    </submittedName>
</protein>
<accession>A0A4R6M4K2</accession>
<dbReference type="OrthoDB" id="9804264at2"/>
<dbReference type="InterPro" id="IPR015422">
    <property type="entry name" value="PyrdxlP-dep_Trfase_small"/>
</dbReference>
<evidence type="ECO:0000313" key="5">
    <source>
        <dbReference type="Proteomes" id="UP000294656"/>
    </source>
</evidence>
<dbReference type="Gene3D" id="3.40.640.10">
    <property type="entry name" value="Type I PLP-dependent aspartate aminotransferase-like (Major domain)"/>
    <property type="match status" value="1"/>
</dbReference>
<dbReference type="SUPFAM" id="SSF53383">
    <property type="entry name" value="PLP-dependent transferases"/>
    <property type="match status" value="1"/>
</dbReference>
<evidence type="ECO:0000313" key="4">
    <source>
        <dbReference type="EMBL" id="TDO96238.1"/>
    </source>
</evidence>
<dbReference type="AlphaFoldDB" id="A0A4R6M4K2"/>
<comment type="caution">
    <text evidence="4">The sequence shown here is derived from an EMBL/GenBank/DDBJ whole genome shotgun (WGS) entry which is preliminary data.</text>
</comment>
<dbReference type="PANTHER" id="PTHR30244">
    <property type="entry name" value="TRANSAMINASE"/>
    <property type="match status" value="1"/>
</dbReference>
<dbReference type="RefSeq" id="WP_133504537.1">
    <property type="nucleotide sequence ID" value="NZ_SNXC01000014.1"/>
</dbReference>
<evidence type="ECO:0000256" key="2">
    <source>
        <dbReference type="ARBA" id="ARBA00037999"/>
    </source>
</evidence>
<sequence>MSYDLAAPSWGQEELDALQTVMDSGFFTMGPKVAEFERKFADYHGKKYGIMVNSGSSANLISVAALFFTKENPLRQGDEVLVPAISWATTYHPLQQYGLKVRFVDVELESLNMDVAQIERAITPNTKMILGVSILGNPAALDVMRSLADKHGLYFMEDNCESMDAELNGKKAGTFGDLNTFSFFFSHHISTMEGGMILTDSQELYELCRSLRAHGWTRDLPEDSILFERSGDDLFEAYRFILPGYNVRPTELNAAAGLEQLKKLPDFTKARRKNLKLFQSLFEHDDRFIIQKENGSSSCFCFTIILNPEKKLDRKTIFKALSDNKIGFRIITGGNFLRHDVLKYYDYSEAAPIVNANIAHDYGFFVGNHPFDLSSELELLYQVLDRAAQESM</sequence>
<dbReference type="GO" id="GO:0008483">
    <property type="term" value="F:transaminase activity"/>
    <property type="evidence" value="ECO:0007669"/>
    <property type="project" value="TreeGrafter"/>
</dbReference>